<evidence type="ECO:0000256" key="8">
    <source>
        <dbReference type="ARBA" id="ARBA00022833"/>
    </source>
</evidence>
<feature type="transmembrane region" description="Helical" evidence="14">
    <location>
        <begin position="9"/>
        <end position="26"/>
    </location>
</feature>
<keyword evidence="12 14" id="KW-0472">Membrane</keyword>
<evidence type="ECO:0000313" key="19">
    <source>
        <dbReference type="Proteomes" id="UP000253090"/>
    </source>
</evidence>
<sequence length="717" mass="78808">MNRFIRNSGFYLILFLVVVGIVQFLNSGNEATVNPSYAELRQQLKENNVEELTGKFDGYAYLVTGKYRVEVGDGKTKTKNFSAYIPYDQNVLKEITDLSEKNKFDLNWKKMQGESIWLTFLTSIVPLAIMFILFFFLFNQAQGGGGKVMNFGKSRARLYNEEKKKVTFEDVAGADEEKQELVEVVEFLKDPRKFAAVGARIPKGVLLVGPPGTGKTLLARAVAGEAGVPFFSISGSDFVEMFVGVGASRVRDLFENAKKNAPCIIFIDEIDAVGRQRGAGLGGGHDEREQTLNQLLVEMDGFGGNEGIIIVAATNRADILDPALLRPGRFDRQITVDRPDVKGREAVLKVHSRNKPLTKDVRMDVIAKRTTGFTGADLENLLNEAALLAARRNRKDISMREVDEAIDRVIVGTEKRSRVISDREKRIVAFHEAGHTIVGYFLEHADMVHKVTIIPRGRAGGYVIMLPKEDRMLVTKQELLDKVTGLLGGRVAEELFIGEIGTGAYSDFQQATSIVRSMIVEYGMSEKLGPMQFGTSQGQVFLGRDIGHEQNYSDQIAYAIDQEMQRFINESYERCKQLLTEHAAEVRLIAETLLEVETLELDQIKELIENGKLLEPSKAGNEDGNDDGSSSEPGEPIIDNVGDVRVRIQGKTEDPAPVGPTGDIPNEVPGSSANDITNDPTVDSPEGTVSDAPQTPDQGDKDDNGPGNANGGNTPTV</sequence>
<dbReference type="AlphaFoldDB" id="A0A369B0J7"/>
<keyword evidence="8 14" id="KW-0862">Zinc</keyword>
<name>A0A369B0J7_9BACL</name>
<dbReference type="Pfam" id="PF17862">
    <property type="entry name" value="AAA_lid_3"/>
    <property type="match status" value="1"/>
</dbReference>
<comment type="subcellular location">
    <subcellularLocation>
        <location evidence="14">Cell membrane</location>
        <topology evidence="14">Multi-pass membrane protein</topology>
        <orientation evidence="14">Cytoplasmic side</orientation>
    </subcellularLocation>
    <subcellularLocation>
        <location evidence="1">Membrane</location>
    </subcellularLocation>
</comment>
<feature type="compositionally biased region" description="Basic and acidic residues" evidence="16">
    <location>
        <begin position="642"/>
        <end position="654"/>
    </location>
</feature>
<comment type="subunit">
    <text evidence="14">Homohexamer.</text>
</comment>
<evidence type="ECO:0000256" key="16">
    <source>
        <dbReference type="SAM" id="MobiDB-lite"/>
    </source>
</evidence>
<keyword evidence="5 14" id="KW-0479">Metal-binding</keyword>
<dbReference type="InterPro" id="IPR003593">
    <property type="entry name" value="AAA+_ATPase"/>
</dbReference>
<dbReference type="InterPro" id="IPR041569">
    <property type="entry name" value="AAA_lid_3"/>
</dbReference>
<evidence type="ECO:0000313" key="18">
    <source>
        <dbReference type="EMBL" id="RCX14931.1"/>
    </source>
</evidence>
<feature type="domain" description="AAA+ ATPase" evidence="17">
    <location>
        <begin position="201"/>
        <end position="340"/>
    </location>
</feature>
<dbReference type="RefSeq" id="WP_114498842.1">
    <property type="nucleotide sequence ID" value="NZ_QPJW01000016.1"/>
</dbReference>
<feature type="transmembrane region" description="Helical" evidence="14">
    <location>
        <begin position="116"/>
        <end position="138"/>
    </location>
</feature>
<evidence type="ECO:0000259" key="17">
    <source>
        <dbReference type="SMART" id="SM00382"/>
    </source>
</evidence>
<feature type="region of interest" description="Disordered" evidence="16">
    <location>
        <begin position="615"/>
        <end position="717"/>
    </location>
</feature>
<keyword evidence="6 14" id="KW-0547">Nucleotide-binding</keyword>
<dbReference type="FunFam" id="3.40.50.300:FF:000001">
    <property type="entry name" value="ATP-dependent zinc metalloprotease FtsH"/>
    <property type="match status" value="1"/>
</dbReference>
<dbReference type="Gene3D" id="1.20.58.760">
    <property type="entry name" value="Peptidase M41"/>
    <property type="match status" value="1"/>
</dbReference>
<evidence type="ECO:0000256" key="14">
    <source>
        <dbReference type="HAMAP-Rule" id="MF_01458"/>
    </source>
</evidence>
<dbReference type="FunFam" id="1.10.8.60:FF:000001">
    <property type="entry name" value="ATP-dependent zinc metalloprotease FtsH"/>
    <property type="match status" value="1"/>
</dbReference>
<comment type="similarity">
    <text evidence="13 14">In the central section; belongs to the AAA ATPase family.</text>
</comment>
<dbReference type="EMBL" id="QPJW01000016">
    <property type="protein sequence ID" value="RCX14931.1"/>
    <property type="molecule type" value="Genomic_DNA"/>
</dbReference>
<feature type="binding site" evidence="14">
    <location>
        <begin position="209"/>
        <end position="216"/>
    </location>
    <ligand>
        <name>ATP</name>
        <dbReference type="ChEBI" id="CHEBI:30616"/>
    </ligand>
</feature>
<comment type="similarity">
    <text evidence="2 14">In the C-terminal section; belongs to the peptidase M41 family.</text>
</comment>
<keyword evidence="10 14" id="KW-1133">Transmembrane helix</keyword>
<keyword evidence="18" id="KW-0132">Cell division</keyword>
<evidence type="ECO:0000256" key="10">
    <source>
        <dbReference type="ARBA" id="ARBA00022989"/>
    </source>
</evidence>
<dbReference type="Gene3D" id="3.40.50.300">
    <property type="entry name" value="P-loop containing nucleotide triphosphate hydrolases"/>
    <property type="match status" value="1"/>
</dbReference>
<dbReference type="Proteomes" id="UP000253090">
    <property type="component" value="Unassembled WGS sequence"/>
</dbReference>
<evidence type="ECO:0000256" key="4">
    <source>
        <dbReference type="ARBA" id="ARBA00022692"/>
    </source>
</evidence>
<dbReference type="OrthoDB" id="9809379at2"/>
<dbReference type="SUPFAM" id="SSF140990">
    <property type="entry name" value="FtsH protease domain-like"/>
    <property type="match status" value="1"/>
</dbReference>
<dbReference type="GO" id="GO:0004222">
    <property type="term" value="F:metalloendopeptidase activity"/>
    <property type="evidence" value="ECO:0007669"/>
    <property type="project" value="InterPro"/>
</dbReference>
<keyword evidence="7 14" id="KW-0378">Hydrolase</keyword>
<dbReference type="SUPFAM" id="SSF52540">
    <property type="entry name" value="P-loop containing nucleoside triphosphate hydrolases"/>
    <property type="match status" value="1"/>
</dbReference>
<keyword evidence="19" id="KW-1185">Reference proteome</keyword>
<feature type="binding site" evidence="14">
    <location>
        <position position="507"/>
    </location>
    <ligand>
        <name>Zn(2+)</name>
        <dbReference type="ChEBI" id="CHEBI:29105"/>
        <note>catalytic</note>
    </ligand>
</feature>
<dbReference type="PROSITE" id="PS00674">
    <property type="entry name" value="AAA"/>
    <property type="match status" value="1"/>
</dbReference>
<dbReference type="NCBIfam" id="TIGR01241">
    <property type="entry name" value="FtsH_fam"/>
    <property type="match status" value="1"/>
</dbReference>
<comment type="cofactor">
    <cofactor evidence="14">
        <name>Zn(2+)</name>
        <dbReference type="ChEBI" id="CHEBI:29105"/>
    </cofactor>
    <text evidence="14">Binds 1 zinc ion per subunit.</text>
</comment>
<comment type="similarity">
    <text evidence="15">Belongs to the AAA ATPase family.</text>
</comment>
<dbReference type="GO" id="GO:0005886">
    <property type="term" value="C:plasma membrane"/>
    <property type="evidence" value="ECO:0007669"/>
    <property type="project" value="UniProtKB-SubCell"/>
</dbReference>
<dbReference type="PANTHER" id="PTHR23076:SF113">
    <property type="entry name" value="ATP-DEPENDENT ZINC METALLOPROTEASE FTSH 1, CHLOROPLASTIC-RELATED"/>
    <property type="match status" value="1"/>
</dbReference>
<keyword evidence="3 14" id="KW-0645">Protease</keyword>
<evidence type="ECO:0000256" key="9">
    <source>
        <dbReference type="ARBA" id="ARBA00022840"/>
    </source>
</evidence>
<dbReference type="InterPro" id="IPR037219">
    <property type="entry name" value="Peptidase_M41-like"/>
</dbReference>
<dbReference type="Gene3D" id="1.10.8.60">
    <property type="match status" value="1"/>
</dbReference>
<protein>
    <recommendedName>
        <fullName evidence="14">ATP-dependent zinc metalloprotease FtsH</fullName>
        <ecNumber evidence="14">3.4.24.-</ecNumber>
    </recommendedName>
</protein>
<keyword evidence="18" id="KW-0131">Cell cycle</keyword>
<dbReference type="GO" id="GO:0030163">
    <property type="term" value="P:protein catabolic process"/>
    <property type="evidence" value="ECO:0007669"/>
    <property type="project" value="UniProtKB-UniRule"/>
</dbReference>
<keyword evidence="11 14" id="KW-0482">Metalloprotease</keyword>
<dbReference type="CDD" id="cd19501">
    <property type="entry name" value="RecA-like_FtsH"/>
    <property type="match status" value="1"/>
</dbReference>
<dbReference type="InterPro" id="IPR005936">
    <property type="entry name" value="FtsH"/>
</dbReference>
<proteinExistence type="inferred from homology"/>
<evidence type="ECO:0000256" key="1">
    <source>
        <dbReference type="ARBA" id="ARBA00004370"/>
    </source>
</evidence>
<dbReference type="FunFam" id="1.20.58.760:FF:000001">
    <property type="entry name" value="ATP-dependent zinc metalloprotease FtsH"/>
    <property type="match status" value="1"/>
</dbReference>
<comment type="caution">
    <text evidence="18">The sequence shown here is derived from an EMBL/GenBank/DDBJ whole genome shotgun (WGS) entry which is preliminary data.</text>
</comment>
<evidence type="ECO:0000256" key="13">
    <source>
        <dbReference type="ARBA" id="ARBA00061570"/>
    </source>
</evidence>
<evidence type="ECO:0000256" key="3">
    <source>
        <dbReference type="ARBA" id="ARBA00022670"/>
    </source>
</evidence>
<evidence type="ECO:0000256" key="15">
    <source>
        <dbReference type="RuleBase" id="RU003651"/>
    </source>
</evidence>
<dbReference type="PANTHER" id="PTHR23076">
    <property type="entry name" value="METALLOPROTEASE M41 FTSH"/>
    <property type="match status" value="1"/>
</dbReference>
<comment type="function">
    <text evidence="14">Acts as a processive, ATP-dependent zinc metallopeptidase for both cytoplasmic and membrane proteins. Plays a role in the quality control of integral membrane proteins.</text>
</comment>
<dbReference type="Pfam" id="PF00004">
    <property type="entry name" value="AAA"/>
    <property type="match status" value="1"/>
</dbReference>
<feature type="compositionally biased region" description="Polar residues" evidence="16">
    <location>
        <begin position="669"/>
        <end position="681"/>
    </location>
</feature>
<dbReference type="GO" id="GO:0006508">
    <property type="term" value="P:proteolysis"/>
    <property type="evidence" value="ECO:0007669"/>
    <property type="project" value="UniProtKB-KW"/>
</dbReference>
<feature type="compositionally biased region" description="Low complexity" evidence="16">
    <location>
        <begin position="705"/>
        <end position="717"/>
    </location>
</feature>
<dbReference type="SMART" id="SM00382">
    <property type="entry name" value="AAA"/>
    <property type="match status" value="1"/>
</dbReference>
<gene>
    <name evidence="14" type="primary">ftsH</name>
    <name evidence="18" type="ORF">DFP94_11670</name>
</gene>
<dbReference type="GO" id="GO:0008270">
    <property type="term" value="F:zinc ion binding"/>
    <property type="evidence" value="ECO:0007669"/>
    <property type="project" value="UniProtKB-UniRule"/>
</dbReference>
<dbReference type="GO" id="GO:0004176">
    <property type="term" value="F:ATP-dependent peptidase activity"/>
    <property type="evidence" value="ECO:0007669"/>
    <property type="project" value="InterPro"/>
</dbReference>
<dbReference type="InterPro" id="IPR003959">
    <property type="entry name" value="ATPase_AAA_core"/>
</dbReference>
<dbReference type="EC" id="3.4.24.-" evidence="14"/>
<dbReference type="GO" id="GO:0016887">
    <property type="term" value="F:ATP hydrolysis activity"/>
    <property type="evidence" value="ECO:0007669"/>
    <property type="project" value="UniProtKB-UniRule"/>
</dbReference>
<organism evidence="18 19">
    <name type="scientific">Fontibacillus phaseoli</name>
    <dbReference type="NCBI Taxonomy" id="1416533"/>
    <lineage>
        <taxon>Bacteria</taxon>
        <taxon>Bacillati</taxon>
        <taxon>Bacillota</taxon>
        <taxon>Bacilli</taxon>
        <taxon>Bacillales</taxon>
        <taxon>Paenibacillaceae</taxon>
        <taxon>Fontibacillus</taxon>
    </lineage>
</organism>
<dbReference type="GO" id="GO:0005524">
    <property type="term" value="F:ATP binding"/>
    <property type="evidence" value="ECO:0007669"/>
    <property type="project" value="UniProtKB-UniRule"/>
</dbReference>
<evidence type="ECO:0000256" key="2">
    <source>
        <dbReference type="ARBA" id="ARBA00010044"/>
    </source>
</evidence>
<keyword evidence="9 14" id="KW-0067">ATP-binding</keyword>
<reference evidence="18 19" key="1">
    <citation type="submission" date="2018-07" db="EMBL/GenBank/DDBJ databases">
        <title>Genomic Encyclopedia of Type Strains, Phase III (KMG-III): the genomes of soil and plant-associated and newly described type strains.</title>
        <authorList>
            <person name="Whitman W."/>
        </authorList>
    </citation>
    <scope>NUCLEOTIDE SEQUENCE [LARGE SCALE GENOMIC DNA]</scope>
    <source>
        <strain evidence="18 19">CECT 8333</strain>
    </source>
</reference>
<dbReference type="GO" id="GO:0051301">
    <property type="term" value="P:cell division"/>
    <property type="evidence" value="ECO:0007669"/>
    <property type="project" value="UniProtKB-KW"/>
</dbReference>
<accession>A0A369B0J7</accession>
<evidence type="ECO:0000256" key="12">
    <source>
        <dbReference type="ARBA" id="ARBA00023136"/>
    </source>
</evidence>
<dbReference type="HAMAP" id="MF_01458">
    <property type="entry name" value="FtsH"/>
    <property type="match status" value="1"/>
</dbReference>
<evidence type="ECO:0000256" key="7">
    <source>
        <dbReference type="ARBA" id="ARBA00022801"/>
    </source>
</evidence>
<feature type="binding site" evidence="14">
    <location>
        <position position="435"/>
    </location>
    <ligand>
        <name>Zn(2+)</name>
        <dbReference type="ChEBI" id="CHEBI:29105"/>
        <note>catalytic</note>
    </ligand>
</feature>
<dbReference type="InterPro" id="IPR003960">
    <property type="entry name" value="ATPase_AAA_CS"/>
</dbReference>
<feature type="active site" evidence="14">
    <location>
        <position position="432"/>
    </location>
</feature>
<dbReference type="InterPro" id="IPR027417">
    <property type="entry name" value="P-loop_NTPase"/>
</dbReference>
<dbReference type="Pfam" id="PF01434">
    <property type="entry name" value="Peptidase_M41"/>
    <property type="match status" value="1"/>
</dbReference>
<evidence type="ECO:0000256" key="5">
    <source>
        <dbReference type="ARBA" id="ARBA00022723"/>
    </source>
</evidence>
<evidence type="ECO:0000256" key="6">
    <source>
        <dbReference type="ARBA" id="ARBA00022741"/>
    </source>
</evidence>
<feature type="binding site" evidence="14">
    <location>
        <position position="431"/>
    </location>
    <ligand>
        <name>Zn(2+)</name>
        <dbReference type="ChEBI" id="CHEBI:29105"/>
        <note>catalytic</note>
    </ligand>
</feature>
<evidence type="ECO:0000256" key="11">
    <source>
        <dbReference type="ARBA" id="ARBA00023049"/>
    </source>
</evidence>
<dbReference type="InterPro" id="IPR011546">
    <property type="entry name" value="Pept_M41_FtsH_extracell"/>
</dbReference>
<keyword evidence="4 14" id="KW-0812">Transmembrane</keyword>
<dbReference type="Pfam" id="PF06480">
    <property type="entry name" value="FtsH_ext"/>
    <property type="match status" value="1"/>
</dbReference>
<keyword evidence="14" id="KW-1003">Cell membrane</keyword>
<dbReference type="InterPro" id="IPR000642">
    <property type="entry name" value="Peptidase_M41"/>
</dbReference>